<evidence type="ECO:0000313" key="5">
    <source>
        <dbReference type="Proteomes" id="UP000823674"/>
    </source>
</evidence>
<keyword evidence="1" id="KW-0378">Hydrolase</keyword>
<evidence type="ECO:0000313" key="4">
    <source>
        <dbReference type="EMBL" id="KAG5374784.1"/>
    </source>
</evidence>
<reference evidence="4 5" key="1">
    <citation type="submission" date="2021-03" db="EMBL/GenBank/DDBJ databases">
        <authorList>
            <person name="King G.J."/>
            <person name="Bancroft I."/>
            <person name="Baten A."/>
            <person name="Bloomfield J."/>
            <person name="Borpatragohain P."/>
            <person name="He Z."/>
            <person name="Irish N."/>
            <person name="Irwin J."/>
            <person name="Liu K."/>
            <person name="Mauleon R.P."/>
            <person name="Moore J."/>
            <person name="Morris R."/>
            <person name="Ostergaard L."/>
            <person name="Wang B."/>
            <person name="Wells R."/>
        </authorList>
    </citation>
    <scope>NUCLEOTIDE SEQUENCE [LARGE SCALE GENOMIC DNA]</scope>
    <source>
        <strain evidence="4">R-o-18</strain>
        <tissue evidence="4">Leaf</tissue>
    </source>
</reference>
<evidence type="ECO:0000256" key="3">
    <source>
        <dbReference type="SAM" id="SignalP"/>
    </source>
</evidence>
<dbReference type="PANTHER" id="PTHR45738">
    <property type="entry name" value="POLYPHOSPHOINOSITIDE PHOSPHATASE"/>
    <property type="match status" value="1"/>
</dbReference>
<accession>A0ABQ7KJQ3</accession>
<keyword evidence="5" id="KW-1185">Reference proteome</keyword>
<dbReference type="InterPro" id="IPR043573">
    <property type="entry name" value="Fig4-like"/>
</dbReference>
<organism evidence="4 5">
    <name type="scientific">Brassica rapa subsp. trilocularis</name>
    <dbReference type="NCBI Taxonomy" id="1813537"/>
    <lineage>
        <taxon>Eukaryota</taxon>
        <taxon>Viridiplantae</taxon>
        <taxon>Streptophyta</taxon>
        <taxon>Embryophyta</taxon>
        <taxon>Tracheophyta</taxon>
        <taxon>Spermatophyta</taxon>
        <taxon>Magnoliopsida</taxon>
        <taxon>eudicotyledons</taxon>
        <taxon>Gunneridae</taxon>
        <taxon>Pentapetalae</taxon>
        <taxon>rosids</taxon>
        <taxon>malvids</taxon>
        <taxon>Brassicales</taxon>
        <taxon>Brassicaceae</taxon>
        <taxon>Brassiceae</taxon>
        <taxon>Brassica</taxon>
    </lineage>
</organism>
<keyword evidence="2" id="KW-0472">Membrane</keyword>
<gene>
    <name evidence="4" type="primary">A10g500490.1_BraROA</name>
    <name evidence="4" type="ORF">IGI04_039380</name>
</gene>
<feature type="signal peptide" evidence="3">
    <location>
        <begin position="1"/>
        <end position="23"/>
    </location>
</feature>
<feature type="transmembrane region" description="Helical" evidence="2">
    <location>
        <begin position="190"/>
        <end position="210"/>
    </location>
</feature>
<feature type="chain" id="PRO_5047363376" evidence="3">
    <location>
        <begin position="24"/>
        <end position="315"/>
    </location>
</feature>
<feature type="non-terminal residue" evidence="4">
    <location>
        <position position="1"/>
    </location>
</feature>
<comment type="caution">
    <text evidence="4">The sequence shown here is derived from an EMBL/GenBank/DDBJ whole genome shotgun (WGS) entry which is preliminary data.</text>
</comment>
<name>A0ABQ7KJQ3_BRACM</name>
<keyword evidence="3" id="KW-0732">Signal</keyword>
<protein>
    <submittedName>
        <fullName evidence="4">Uncharacterized protein</fullName>
    </submittedName>
</protein>
<keyword evidence="2" id="KW-0812">Transmembrane</keyword>
<dbReference type="EMBL" id="JADBGQ010000010">
    <property type="protein sequence ID" value="KAG5374784.1"/>
    <property type="molecule type" value="Genomic_DNA"/>
</dbReference>
<proteinExistence type="predicted"/>
<evidence type="ECO:0000256" key="2">
    <source>
        <dbReference type="SAM" id="Phobius"/>
    </source>
</evidence>
<dbReference type="PANTHER" id="PTHR45738:SF25">
    <property type="entry name" value="PHOSPHOINOSITIDE PHOSPHATASE SAC3-RELATED"/>
    <property type="match status" value="1"/>
</dbReference>
<evidence type="ECO:0000256" key="1">
    <source>
        <dbReference type="ARBA" id="ARBA00022801"/>
    </source>
</evidence>
<keyword evidence="2" id="KW-1133">Transmembrane helix</keyword>
<sequence length="315" mass="36483">RGLRVEWIFITSVSLSSLSSVDSQNVFLRCRCCVIRRTDCFCRRSKVADEVAEKEANKKALRKYLELVEFFTKVLVALYEQNDKPSSALEFIQQKLGSPSVSDYKKLQSEKSDLQIKDNEVFAKHQGTLRENFYMIGWNGNGVYRVLKIDQLDASELNLSEDFTAYTKKECNELLKRIHKENKATGGLKFVTLCYGIIGFIKFLGPYYMLRDLQHFKFKRREQVGGALYKKIFAWNEFLTRGIRNHLRNTVMIHPGKGLPSEILRLKLSRKLLEQMNGSVSFVREDERCFFQVDLQVKTRLGVETRGTEADSSIQ</sequence>
<dbReference type="Proteomes" id="UP000823674">
    <property type="component" value="Chromosome A10"/>
</dbReference>